<dbReference type="InterPro" id="IPR017853">
    <property type="entry name" value="GH"/>
</dbReference>
<accession>A0A562JBH1</accession>
<evidence type="ECO:0000256" key="1">
    <source>
        <dbReference type="ARBA" id="ARBA00000822"/>
    </source>
</evidence>
<keyword evidence="6" id="KW-1185">Reference proteome</keyword>
<comment type="catalytic activity">
    <reaction evidence="1">
        <text>Random endo-hydrolysis of N-acetyl-beta-D-glucosaminide (1-&gt;4)-beta-linkages in chitin and chitodextrins.</text>
        <dbReference type="EC" id="3.2.1.14"/>
    </reaction>
</comment>
<dbReference type="GO" id="GO:0005975">
    <property type="term" value="P:carbohydrate metabolic process"/>
    <property type="evidence" value="ECO:0007669"/>
    <property type="project" value="InterPro"/>
</dbReference>
<dbReference type="GO" id="GO:0008843">
    <property type="term" value="F:endochitinase activity"/>
    <property type="evidence" value="ECO:0007669"/>
    <property type="project" value="UniProtKB-EC"/>
</dbReference>
<dbReference type="Gene3D" id="3.20.20.80">
    <property type="entry name" value="Glycosidases"/>
    <property type="match status" value="1"/>
</dbReference>
<feature type="chain" id="PRO_5039124466" description="chitinase" evidence="3">
    <location>
        <begin position="23"/>
        <end position="454"/>
    </location>
</feature>
<dbReference type="SMART" id="SM00636">
    <property type="entry name" value="Glyco_18"/>
    <property type="match status" value="1"/>
</dbReference>
<dbReference type="GO" id="GO:0006032">
    <property type="term" value="P:chitin catabolic process"/>
    <property type="evidence" value="ECO:0007669"/>
    <property type="project" value="TreeGrafter"/>
</dbReference>
<dbReference type="GO" id="GO:0008061">
    <property type="term" value="F:chitin binding"/>
    <property type="evidence" value="ECO:0007669"/>
    <property type="project" value="InterPro"/>
</dbReference>
<protein>
    <recommendedName>
        <fullName evidence="2">chitinase</fullName>
        <ecNumber evidence="2">3.2.1.14</ecNumber>
    </recommendedName>
</protein>
<dbReference type="InterPro" id="IPR012854">
    <property type="entry name" value="Cu_amine_oxidase-like_N"/>
</dbReference>
<reference evidence="5 6" key="1">
    <citation type="submission" date="2019-07" db="EMBL/GenBank/DDBJ databases">
        <title>Genomic Encyclopedia of Type Strains, Phase I: the one thousand microbial genomes (KMG-I) project.</title>
        <authorList>
            <person name="Kyrpides N."/>
        </authorList>
    </citation>
    <scope>NUCLEOTIDE SEQUENCE [LARGE SCALE GENOMIC DNA]</scope>
    <source>
        <strain evidence="5 6">DSM 13558</strain>
    </source>
</reference>
<dbReference type="Gene3D" id="3.30.457.10">
    <property type="entry name" value="Copper amine oxidase-like, N-terminal domain"/>
    <property type="match status" value="1"/>
</dbReference>
<dbReference type="EC" id="3.2.1.14" evidence="2"/>
<gene>
    <name evidence="5" type="ORF">LY60_01840</name>
</gene>
<feature type="signal peptide" evidence="3">
    <location>
        <begin position="1"/>
        <end position="22"/>
    </location>
</feature>
<dbReference type="InterPro" id="IPR011583">
    <property type="entry name" value="Chitinase_II/V-like_cat"/>
</dbReference>
<dbReference type="InterPro" id="IPR036582">
    <property type="entry name" value="Mao_N_sf"/>
</dbReference>
<dbReference type="GO" id="GO:0005576">
    <property type="term" value="C:extracellular region"/>
    <property type="evidence" value="ECO:0007669"/>
    <property type="project" value="TreeGrafter"/>
</dbReference>
<dbReference type="InterPro" id="IPR050314">
    <property type="entry name" value="Glycosyl_Hydrlase_18"/>
</dbReference>
<evidence type="ECO:0000313" key="6">
    <source>
        <dbReference type="Proteomes" id="UP000315343"/>
    </source>
</evidence>
<dbReference type="Pfam" id="PF00704">
    <property type="entry name" value="Glyco_hydro_18"/>
    <property type="match status" value="1"/>
</dbReference>
<proteinExistence type="predicted"/>
<dbReference type="Pfam" id="PF07833">
    <property type="entry name" value="Cu_amine_oxidN1"/>
    <property type="match status" value="1"/>
</dbReference>
<feature type="domain" description="GH18" evidence="4">
    <location>
        <begin position="33"/>
        <end position="327"/>
    </location>
</feature>
<evidence type="ECO:0000259" key="4">
    <source>
        <dbReference type="PROSITE" id="PS51910"/>
    </source>
</evidence>
<dbReference type="AlphaFoldDB" id="A0A562JBH1"/>
<evidence type="ECO:0000256" key="3">
    <source>
        <dbReference type="SAM" id="SignalP"/>
    </source>
</evidence>
<dbReference type="PROSITE" id="PS51910">
    <property type="entry name" value="GH18_2"/>
    <property type="match status" value="1"/>
</dbReference>
<dbReference type="Gene3D" id="3.40.5.30">
    <property type="entry name" value="(Trans)glycosidases - domain 2"/>
    <property type="match status" value="1"/>
</dbReference>
<name>A0A562JBH1_9FIRM</name>
<dbReference type="PANTHER" id="PTHR11177">
    <property type="entry name" value="CHITINASE"/>
    <property type="match status" value="1"/>
</dbReference>
<dbReference type="Proteomes" id="UP000315343">
    <property type="component" value="Unassembled WGS sequence"/>
</dbReference>
<dbReference type="RefSeq" id="WP_170226155.1">
    <property type="nucleotide sequence ID" value="NZ_JAYFNS010000003.1"/>
</dbReference>
<dbReference type="SUPFAM" id="SSF51445">
    <property type="entry name" value="(Trans)glycosidases"/>
    <property type="match status" value="1"/>
</dbReference>
<dbReference type="PANTHER" id="PTHR11177:SF317">
    <property type="entry name" value="CHITINASE 12-RELATED"/>
    <property type="match status" value="1"/>
</dbReference>
<evidence type="ECO:0000256" key="2">
    <source>
        <dbReference type="ARBA" id="ARBA00012729"/>
    </source>
</evidence>
<organism evidence="5 6">
    <name type="scientific">Sedimentibacter saalensis</name>
    <dbReference type="NCBI Taxonomy" id="130788"/>
    <lineage>
        <taxon>Bacteria</taxon>
        <taxon>Bacillati</taxon>
        <taxon>Bacillota</taxon>
        <taxon>Tissierellia</taxon>
        <taxon>Sedimentibacter</taxon>
    </lineage>
</organism>
<dbReference type="InterPro" id="IPR001223">
    <property type="entry name" value="Glyco_hydro18_cat"/>
</dbReference>
<sequence>MKKKIILIFAAVLMLSIYTCYGAENRFSNEKEFKVIGYYSGDLFNEPLEKLQTDKLTHVIYAFLIPKSDGTLEELKKPEQLLELVDKAHRDGAKVFVALGGWSYEGKVLEPVFKEACADDEIRKNLIENVVAFAEQYNLDGVEVDWEHPNKDTIASYEKLVVELSQGLKLKNKELTAALNGAWSVTGSPETSKLITKNCLDSFSFINVMAYDINNDNHSPFWFSETSIDYWLNRGVKSEDIVLGMPLYAHPSWMQYRHLVELDSNYAYVDYAPTSPLASYYNGMNTLREKTKLAMFRAGGVMLFDVNEDASGQYSIVSMIDSMVKRYNSSDEKNKYITVVLDNREVEFSEEDGFGIPYINSDNRTMIPLRKTIEAIGAEVSFNQEEQTVTAIKNETTVIIPIGENYISVNGEKTLTDTCAEIINSRTYIPLRAVLTAFGRNVEYHQNSLTVIIN</sequence>
<comment type="caution">
    <text evidence="5">The sequence shown here is derived from an EMBL/GenBank/DDBJ whole genome shotgun (WGS) entry which is preliminary data.</text>
</comment>
<dbReference type="SUPFAM" id="SSF55383">
    <property type="entry name" value="Copper amine oxidase, domain N"/>
    <property type="match status" value="1"/>
</dbReference>
<dbReference type="EMBL" id="VLKH01000004">
    <property type="protein sequence ID" value="TWH80578.1"/>
    <property type="molecule type" value="Genomic_DNA"/>
</dbReference>
<keyword evidence="3" id="KW-0732">Signal</keyword>
<evidence type="ECO:0000313" key="5">
    <source>
        <dbReference type="EMBL" id="TWH80578.1"/>
    </source>
</evidence>